<keyword evidence="2" id="KW-0175">Coiled coil</keyword>
<sequence length="977" mass="107758">MAEPFSLAVNVVQIIGACAATIQKIDHLIKQYRDAAKKLESLASEAELGKALLGQLDRLLTDKLSFFAGKLQNDPDLKSAIDRTLTGCWTVFLLLHKELGKLTPEGGTDASVIKKIRLLFNDEIIQDYRSQIRGHIQGLESVLVCLQAQTISETHEILQRASKTLDKIAAATTDIRKQHKEYSFPESVYEGYTTFEEDKQFDIELLSTPAYRAALQNMRHNSLLSDDTLVTAGASSHSGKRPNKDFLSDQPLEEQRVSSQHADLLSSEEPEDLISFGETGNDQPGKPITSPSAELLQGLLWRCPSEPTASHLLDEPFELTANVNDIPGEHVSVEDRNTSVPPDSHSSVSKALVDLSNHEIEGNLDEHTDRRDSAHPKPPSVLPLVSTDDKFSILPPDGMISVPIPEEKEVSTTLVAETNDGNNGSSITRSASSSTNSPCLDATSTNSSREIPITPVASQTQDAPFMPNYPISPGGASLRSIDSLPSRHRLAEPPVGVPLDDECQEKLLLDVMPHCTTSTDPSVQLDWAEDVLQHRDVGIKHAKRLAAMKVRKKKETQAPMSDREALLMTEATRIVRSLRASEHGKAYFLNAKYILPPDKAEYEYQLARGKGYHRALFYLGTITETNGSAGDALRRYQEGAKHLDSACLHRLAQAHLDGQLNMKINSEKGTDLLRQAVKVADKDFPDSLHHLAELHIAPLKSKVLKFSSSKPQVERDPIIGQALFRRAALLDHGPSQLRLGKFHLCGQFEVKSAKKPARMLSRSATNSSRRESVVSVLGTGDTEIDVGLAMHYLHLAARRGQPEADYEIARNLFPSGGIGGDRDDASKQYDRLAYTHATRALFGGVSLAFGLLGRAHEEGIGCKKDLTLAEKYYYDGGKRGDDWARGRSDALRNQGVGLDGNELSYVRGPGIAKPTVMDDDHSVVDEQLQQCVWTGATREIPYYQKQPVQRFCLTPQSAARPEFHNRYACYFVVPMRF</sequence>
<dbReference type="Gene3D" id="1.25.40.10">
    <property type="entry name" value="Tetratricopeptide repeat domain"/>
    <property type="match status" value="2"/>
</dbReference>
<feature type="region of interest" description="Disordered" evidence="3">
    <location>
        <begin position="416"/>
        <end position="447"/>
    </location>
</feature>
<dbReference type="OrthoDB" id="5418005at2759"/>
<dbReference type="SMART" id="SM00671">
    <property type="entry name" value="SEL1"/>
    <property type="match status" value="3"/>
</dbReference>
<evidence type="ECO:0000256" key="3">
    <source>
        <dbReference type="SAM" id="MobiDB-lite"/>
    </source>
</evidence>
<dbReference type="PANTHER" id="PTHR46430">
    <property type="entry name" value="PROTEIN SKT5-RELATED"/>
    <property type="match status" value="1"/>
</dbReference>
<organism evidence="4 5">
    <name type="scientific">Tothia fuscella</name>
    <dbReference type="NCBI Taxonomy" id="1048955"/>
    <lineage>
        <taxon>Eukaryota</taxon>
        <taxon>Fungi</taxon>
        <taxon>Dikarya</taxon>
        <taxon>Ascomycota</taxon>
        <taxon>Pezizomycotina</taxon>
        <taxon>Dothideomycetes</taxon>
        <taxon>Pleosporomycetidae</taxon>
        <taxon>Venturiales</taxon>
        <taxon>Cylindrosympodiaceae</taxon>
        <taxon>Tothia</taxon>
    </lineage>
</organism>
<feature type="region of interest" description="Disordered" evidence="3">
    <location>
        <begin position="233"/>
        <end position="291"/>
    </location>
</feature>
<evidence type="ECO:0000313" key="5">
    <source>
        <dbReference type="Proteomes" id="UP000800235"/>
    </source>
</evidence>
<evidence type="ECO:0000256" key="2">
    <source>
        <dbReference type="SAM" id="Coils"/>
    </source>
</evidence>
<comment type="caution">
    <text evidence="4">The sequence shown here is derived from an EMBL/GenBank/DDBJ whole genome shotgun (WGS) entry which is preliminary data.</text>
</comment>
<dbReference type="PANTHER" id="PTHR46430:SF2">
    <property type="entry name" value="CHITIN SYNTHASE REGULATORY FACTOR 4"/>
    <property type="match status" value="1"/>
</dbReference>
<dbReference type="InterPro" id="IPR006597">
    <property type="entry name" value="Sel1-like"/>
</dbReference>
<feature type="coiled-coil region" evidence="2">
    <location>
        <begin position="22"/>
        <end position="49"/>
    </location>
</feature>
<evidence type="ECO:0000313" key="4">
    <source>
        <dbReference type="EMBL" id="KAF2430875.1"/>
    </source>
</evidence>
<dbReference type="Proteomes" id="UP000800235">
    <property type="component" value="Unassembled WGS sequence"/>
</dbReference>
<dbReference type="InterPro" id="IPR051726">
    <property type="entry name" value="Chitin_Synth_Reg"/>
</dbReference>
<keyword evidence="1" id="KW-0677">Repeat</keyword>
<feature type="compositionally biased region" description="Basic and acidic residues" evidence="3">
    <location>
        <begin position="365"/>
        <end position="375"/>
    </location>
</feature>
<name>A0A9P4NSI6_9PEZI</name>
<evidence type="ECO:0008006" key="6">
    <source>
        <dbReference type="Google" id="ProtNLM"/>
    </source>
</evidence>
<keyword evidence="5" id="KW-1185">Reference proteome</keyword>
<dbReference type="EMBL" id="MU007036">
    <property type="protein sequence ID" value="KAF2430875.1"/>
    <property type="molecule type" value="Genomic_DNA"/>
</dbReference>
<gene>
    <name evidence="4" type="ORF">EJ08DRAFT_660546</name>
</gene>
<evidence type="ECO:0000256" key="1">
    <source>
        <dbReference type="ARBA" id="ARBA00022737"/>
    </source>
</evidence>
<proteinExistence type="predicted"/>
<accession>A0A9P4NSI6</accession>
<protein>
    <recommendedName>
        <fullName evidence="6">Fungal N-terminal domain-containing protein</fullName>
    </recommendedName>
</protein>
<feature type="region of interest" description="Disordered" evidence="3">
    <location>
        <begin position="365"/>
        <end position="387"/>
    </location>
</feature>
<dbReference type="SUPFAM" id="SSF81901">
    <property type="entry name" value="HCP-like"/>
    <property type="match status" value="1"/>
</dbReference>
<dbReference type="InterPro" id="IPR011990">
    <property type="entry name" value="TPR-like_helical_dom_sf"/>
</dbReference>
<reference evidence="4" key="1">
    <citation type="journal article" date="2020" name="Stud. Mycol.">
        <title>101 Dothideomycetes genomes: a test case for predicting lifestyles and emergence of pathogens.</title>
        <authorList>
            <person name="Haridas S."/>
            <person name="Albert R."/>
            <person name="Binder M."/>
            <person name="Bloem J."/>
            <person name="Labutti K."/>
            <person name="Salamov A."/>
            <person name="Andreopoulos B."/>
            <person name="Baker S."/>
            <person name="Barry K."/>
            <person name="Bills G."/>
            <person name="Bluhm B."/>
            <person name="Cannon C."/>
            <person name="Castanera R."/>
            <person name="Culley D."/>
            <person name="Daum C."/>
            <person name="Ezra D."/>
            <person name="Gonzalez J."/>
            <person name="Henrissat B."/>
            <person name="Kuo A."/>
            <person name="Liang C."/>
            <person name="Lipzen A."/>
            <person name="Lutzoni F."/>
            <person name="Magnuson J."/>
            <person name="Mondo S."/>
            <person name="Nolan M."/>
            <person name="Ohm R."/>
            <person name="Pangilinan J."/>
            <person name="Park H.-J."/>
            <person name="Ramirez L."/>
            <person name="Alfaro M."/>
            <person name="Sun H."/>
            <person name="Tritt A."/>
            <person name="Yoshinaga Y."/>
            <person name="Zwiers L.-H."/>
            <person name="Turgeon B."/>
            <person name="Goodwin S."/>
            <person name="Spatafora J."/>
            <person name="Crous P."/>
            <person name="Grigoriev I."/>
        </authorList>
    </citation>
    <scope>NUCLEOTIDE SEQUENCE</scope>
    <source>
        <strain evidence="4">CBS 130266</strain>
    </source>
</reference>
<feature type="compositionally biased region" description="Low complexity" evidence="3">
    <location>
        <begin position="422"/>
        <end position="437"/>
    </location>
</feature>
<dbReference type="AlphaFoldDB" id="A0A9P4NSI6"/>
<dbReference type="Pfam" id="PF08238">
    <property type="entry name" value="Sel1"/>
    <property type="match status" value="4"/>
</dbReference>